<comment type="caution">
    <text evidence="6">The sequence shown here is derived from an EMBL/GenBank/DDBJ whole genome shotgun (WGS) entry which is preliminary data.</text>
</comment>
<comment type="catalytic activity">
    <reaction evidence="4">
        <text>Cleavage of hydrophobic, N-terminal signal or leader sequences from secreted and periplasmic proteins.</text>
        <dbReference type="EC" id="3.4.21.89"/>
    </reaction>
</comment>
<keyword evidence="4" id="KW-0645">Protease</keyword>
<dbReference type="InterPro" id="IPR019533">
    <property type="entry name" value="Peptidase_S26"/>
</dbReference>
<dbReference type="Proteomes" id="UP000824124">
    <property type="component" value="Unassembled WGS sequence"/>
</dbReference>
<keyword evidence="4" id="KW-0472">Membrane</keyword>
<name>A0A9D1KYJ6_9FIRM</name>
<evidence type="ECO:0000256" key="4">
    <source>
        <dbReference type="RuleBase" id="RU362042"/>
    </source>
</evidence>
<keyword evidence="4" id="KW-0812">Transmembrane</keyword>
<dbReference type="GO" id="GO:0006465">
    <property type="term" value="P:signal peptide processing"/>
    <property type="evidence" value="ECO:0007669"/>
    <property type="project" value="InterPro"/>
</dbReference>
<evidence type="ECO:0000256" key="1">
    <source>
        <dbReference type="ARBA" id="ARBA00004401"/>
    </source>
</evidence>
<feature type="active site" evidence="3">
    <location>
        <position position="89"/>
    </location>
</feature>
<reference evidence="6" key="1">
    <citation type="submission" date="2020-10" db="EMBL/GenBank/DDBJ databases">
        <authorList>
            <person name="Gilroy R."/>
        </authorList>
    </citation>
    <scope>NUCLEOTIDE SEQUENCE</scope>
    <source>
        <strain evidence="6">2830</strain>
    </source>
</reference>
<comment type="subcellular location">
    <subcellularLocation>
        <location evidence="1">Cell membrane</location>
        <topology evidence="1">Single-pass type II membrane protein</topology>
    </subcellularLocation>
    <subcellularLocation>
        <location evidence="4">Membrane</location>
        <topology evidence="4">Single-pass type II membrane protein</topology>
    </subcellularLocation>
</comment>
<evidence type="ECO:0000313" key="7">
    <source>
        <dbReference type="Proteomes" id="UP000824124"/>
    </source>
</evidence>
<comment type="similarity">
    <text evidence="2 4">Belongs to the peptidase S26 family.</text>
</comment>
<dbReference type="SUPFAM" id="SSF51306">
    <property type="entry name" value="LexA/Signal peptidase"/>
    <property type="match status" value="1"/>
</dbReference>
<dbReference type="EC" id="3.4.21.89" evidence="4"/>
<dbReference type="CDD" id="cd06530">
    <property type="entry name" value="S26_SPase_I"/>
    <property type="match status" value="1"/>
</dbReference>
<reference evidence="6" key="2">
    <citation type="journal article" date="2021" name="PeerJ">
        <title>Extensive microbial diversity within the chicken gut microbiome revealed by metagenomics and culture.</title>
        <authorList>
            <person name="Gilroy R."/>
            <person name="Ravi A."/>
            <person name="Getino M."/>
            <person name="Pursley I."/>
            <person name="Horton D.L."/>
            <person name="Alikhan N.F."/>
            <person name="Baker D."/>
            <person name="Gharbi K."/>
            <person name="Hall N."/>
            <person name="Watson M."/>
            <person name="Adriaenssens E.M."/>
            <person name="Foster-Nyarko E."/>
            <person name="Jarju S."/>
            <person name="Secka A."/>
            <person name="Antonio M."/>
            <person name="Oren A."/>
            <person name="Chaudhuri R.R."/>
            <person name="La Ragione R."/>
            <person name="Hildebrand F."/>
            <person name="Pallen M.J."/>
        </authorList>
    </citation>
    <scope>NUCLEOTIDE SEQUENCE</scope>
    <source>
        <strain evidence="6">2830</strain>
    </source>
</reference>
<dbReference type="Gene3D" id="2.10.109.10">
    <property type="entry name" value="Umud Fragment, subunit A"/>
    <property type="match status" value="1"/>
</dbReference>
<organism evidence="6 7">
    <name type="scientific">Candidatus Avidehalobacter gallistercoris</name>
    <dbReference type="NCBI Taxonomy" id="2840694"/>
    <lineage>
        <taxon>Bacteria</taxon>
        <taxon>Bacillati</taxon>
        <taxon>Bacillota</taxon>
        <taxon>Clostridia</taxon>
        <taxon>Eubacteriales</taxon>
        <taxon>Peptococcaceae</taxon>
        <taxon>Peptococcaceae incertae sedis</taxon>
        <taxon>Candidatus Avidehalobacter</taxon>
    </lineage>
</organism>
<dbReference type="EMBL" id="DVMH01000001">
    <property type="protein sequence ID" value="HIU09630.1"/>
    <property type="molecule type" value="Genomic_DNA"/>
</dbReference>
<dbReference type="Pfam" id="PF10502">
    <property type="entry name" value="Peptidase_S26"/>
    <property type="match status" value="1"/>
</dbReference>
<proteinExistence type="inferred from homology"/>
<dbReference type="GO" id="GO:0004252">
    <property type="term" value="F:serine-type endopeptidase activity"/>
    <property type="evidence" value="ECO:0007669"/>
    <property type="project" value="InterPro"/>
</dbReference>
<dbReference type="AlphaFoldDB" id="A0A9D1KYJ6"/>
<evidence type="ECO:0000256" key="3">
    <source>
        <dbReference type="PIRSR" id="PIRSR600223-1"/>
    </source>
</evidence>
<dbReference type="PANTHER" id="PTHR43390">
    <property type="entry name" value="SIGNAL PEPTIDASE I"/>
    <property type="match status" value="1"/>
</dbReference>
<dbReference type="GO" id="GO:0005886">
    <property type="term" value="C:plasma membrane"/>
    <property type="evidence" value="ECO:0007669"/>
    <property type="project" value="UniProtKB-SubCell"/>
</dbReference>
<sequence length="180" mass="20361">MLKKIFGSAKDIIVIFVCALLLSLFIKGFLIDNRLIPTSSMVPTVPVGSRILVNRLVYDFGEPQFQDIVVFEPTESTKEEVGRGDDMLKRVIGVEGDVIVIVDGQLYRNGETVYEPYISAPMDYEFGPVEVPEDCVFLLGDNRNYSFDAHLWSNPFVPVDNVKGKAFFLYWPKENFGTLH</sequence>
<feature type="domain" description="Peptidase S26" evidence="5">
    <location>
        <begin position="11"/>
        <end position="171"/>
    </location>
</feature>
<protein>
    <recommendedName>
        <fullName evidence="4">Signal peptidase I</fullName>
        <ecNumber evidence="4">3.4.21.89</ecNumber>
    </recommendedName>
</protein>
<gene>
    <name evidence="6" type="primary">lepB</name>
    <name evidence="6" type="ORF">IAB00_00020</name>
</gene>
<feature type="transmembrane region" description="Helical" evidence="4">
    <location>
        <begin position="12"/>
        <end position="31"/>
    </location>
</feature>
<evidence type="ECO:0000313" key="6">
    <source>
        <dbReference type="EMBL" id="HIU09630.1"/>
    </source>
</evidence>
<keyword evidence="4" id="KW-1133">Transmembrane helix</keyword>
<evidence type="ECO:0000256" key="2">
    <source>
        <dbReference type="ARBA" id="ARBA00009370"/>
    </source>
</evidence>
<dbReference type="GO" id="GO:0009003">
    <property type="term" value="F:signal peptidase activity"/>
    <property type="evidence" value="ECO:0007669"/>
    <property type="project" value="UniProtKB-EC"/>
</dbReference>
<dbReference type="PRINTS" id="PR00727">
    <property type="entry name" value="LEADERPTASE"/>
</dbReference>
<keyword evidence="4 6" id="KW-0378">Hydrolase</keyword>
<accession>A0A9D1KYJ6</accession>
<feature type="active site" evidence="3">
    <location>
        <position position="40"/>
    </location>
</feature>
<dbReference type="InterPro" id="IPR036286">
    <property type="entry name" value="LexA/Signal_pep-like_sf"/>
</dbReference>
<dbReference type="NCBIfam" id="TIGR02227">
    <property type="entry name" value="sigpep_I_bact"/>
    <property type="match status" value="1"/>
</dbReference>
<evidence type="ECO:0000259" key="5">
    <source>
        <dbReference type="Pfam" id="PF10502"/>
    </source>
</evidence>
<dbReference type="InterPro" id="IPR000223">
    <property type="entry name" value="Pept_S26A_signal_pept_1"/>
</dbReference>
<dbReference type="PANTHER" id="PTHR43390:SF1">
    <property type="entry name" value="CHLOROPLAST PROCESSING PEPTIDASE"/>
    <property type="match status" value="1"/>
</dbReference>